<dbReference type="RefSeq" id="WP_183636146.1">
    <property type="nucleotide sequence ID" value="NZ_BAABLE010000005.1"/>
</dbReference>
<dbReference type="Proteomes" id="UP000561045">
    <property type="component" value="Unassembled WGS sequence"/>
</dbReference>
<dbReference type="EMBL" id="JACIET010000002">
    <property type="protein sequence ID" value="MBB4014268.1"/>
    <property type="molecule type" value="Genomic_DNA"/>
</dbReference>
<dbReference type="AlphaFoldDB" id="A0A840BRW4"/>
<evidence type="ECO:0000313" key="1">
    <source>
        <dbReference type="EMBL" id="MBB4014268.1"/>
    </source>
</evidence>
<organism evidence="1 2">
    <name type="scientific">Niveibacterium umoris</name>
    <dbReference type="NCBI Taxonomy" id="1193620"/>
    <lineage>
        <taxon>Bacteria</taxon>
        <taxon>Pseudomonadati</taxon>
        <taxon>Pseudomonadota</taxon>
        <taxon>Betaproteobacteria</taxon>
        <taxon>Rhodocyclales</taxon>
        <taxon>Rhodocyclaceae</taxon>
        <taxon>Niveibacterium</taxon>
    </lineage>
</organism>
<evidence type="ECO:0000313" key="2">
    <source>
        <dbReference type="Proteomes" id="UP000561045"/>
    </source>
</evidence>
<comment type="caution">
    <text evidence="1">The sequence shown here is derived from an EMBL/GenBank/DDBJ whole genome shotgun (WGS) entry which is preliminary data.</text>
</comment>
<gene>
    <name evidence="1" type="ORF">GGR36_003614</name>
</gene>
<keyword evidence="2" id="KW-1185">Reference proteome</keyword>
<protein>
    <submittedName>
        <fullName evidence="1">Uncharacterized protein</fullName>
    </submittedName>
</protein>
<reference evidence="1 2" key="1">
    <citation type="submission" date="2020-08" db="EMBL/GenBank/DDBJ databases">
        <title>Genomic Encyclopedia of Type Strains, Phase IV (KMG-IV): sequencing the most valuable type-strain genomes for metagenomic binning, comparative biology and taxonomic classification.</title>
        <authorList>
            <person name="Goeker M."/>
        </authorList>
    </citation>
    <scope>NUCLEOTIDE SEQUENCE [LARGE SCALE GENOMIC DNA]</scope>
    <source>
        <strain evidence="1 2">DSM 106739</strain>
    </source>
</reference>
<sequence length="580" mass="61320">MWRAAWGALFVCLAGCASVDIRPGGDGGTLFETHARIPAELSAALAKAPDCCASLAALPYATLAEAGTRSLTISPSSPAYAFDSGKSFFAAYRIAELKRPAEIVVASQRSAEPGSTLQLWPDFRMLAFEPTLLVLDAQFRIRRRITADPPDSACATQARADVFAARVDLVEPPDAAAYLIVLTTADALARDGQQVCGVVRHGLSPVGALRVDVSRIEIDERQLHFRVPVSWHPGLRDAGGLGLLGSLVDESGWLWLGEKHLYFLTRHGDVLRPQLSLPYTALRLARSDATQHPAMLVVATEEAGKLRFEGFSAAPAARDALTTAAAWLGDQVPLGRIDEAVEISIADTLPVISVEPGSSGFLSRLSDAALVGGSLVALPCALCQTGVCTPEMLLSCAALFSTGAVAGGVVASGQELLARAQGRSQGPAEVPTHAAITLHKTPALDATSLRACLQAALSQGGAEPWRDQGITGHPHLKASAAPATPSMQLALEGIAFVPEGATPADVNELPVRLHLRGHWAWVRAGDATPRHLPLTWQSDVHPLRAWLGDSPPVLRDTLDTACRDIATQTIATAAAQWRRH</sequence>
<accession>A0A840BRW4</accession>
<name>A0A840BRW4_9RHOO</name>
<proteinExistence type="predicted"/>